<evidence type="ECO:0000256" key="12">
    <source>
        <dbReference type="SAM" id="SignalP"/>
    </source>
</evidence>
<evidence type="ECO:0000259" key="15">
    <source>
        <dbReference type="PROSITE" id="PS51465"/>
    </source>
</evidence>
<dbReference type="InterPro" id="IPR011992">
    <property type="entry name" value="EF-hand-dom_pair"/>
</dbReference>
<dbReference type="SUPFAM" id="SSF100895">
    <property type="entry name" value="Kazal-type serine protease inhibitors"/>
    <property type="match status" value="1"/>
</dbReference>
<keyword evidence="8" id="KW-0357">Heparan sulfate</keyword>
<gene>
    <name evidence="17" type="primary">LOC100200563</name>
</gene>
<feature type="domain" description="Kazal-like" evidence="15">
    <location>
        <begin position="20"/>
        <end position="70"/>
    </location>
</feature>
<dbReference type="SUPFAM" id="SSF57610">
    <property type="entry name" value="Thyroglobulin type-1 domain"/>
    <property type="match status" value="1"/>
</dbReference>
<dbReference type="CDD" id="cd00191">
    <property type="entry name" value="TY"/>
    <property type="match status" value="1"/>
</dbReference>
<dbReference type="PANTHER" id="PTHR13866">
    <property type="entry name" value="SPARC OSTEONECTIN"/>
    <property type="match status" value="1"/>
</dbReference>
<dbReference type="InterPro" id="IPR000716">
    <property type="entry name" value="Thyroglobulin_1"/>
</dbReference>
<name>A0ABM4D4H0_HYDVU</name>
<dbReference type="SMART" id="SM00211">
    <property type="entry name" value="TY"/>
    <property type="match status" value="1"/>
</dbReference>
<keyword evidence="6 11" id="KW-1015">Disulfide bond</keyword>
<sequence length="358" mass="41644">MLFKKVSVFLSLTFYSVHCLPQNCQTCFKSRIDEQVCASDGVTYESFCMIKRTSCLLNKEIKFECNGKCPCDPSEILKLDPSTLHKLKDMRTNYQLDEHLKREKYEHEGINENNEARNIIQEFVQQDTINKIALSPKEKCPKSKLIELPHQLIEWFHIIKSNEKERIIRENGTKGDEALKELDFIQAKLKSIYSSLSCSPHKQQYNQDCLLPVQWMFNHLDINNNMELSSKELEEILIMDNEECIKSFLHECDNNSDGLVVMKEFCRCLCYTPPCTSAMMAVPIILVRGEPKPVPSFYVPRCDEDGFFLPKQCNESQKQCWCVNRNGTEYPGTRGRMDTDDFNCDDYIHDKKTKSLVH</sequence>
<accession>A0ABM4D4H0</accession>
<feature type="chain" id="PRO_5045783256" evidence="12">
    <location>
        <begin position="20"/>
        <end position="358"/>
    </location>
</feature>
<evidence type="ECO:0000256" key="10">
    <source>
        <dbReference type="ARBA" id="ARBA00023262"/>
    </source>
</evidence>
<comment type="caution">
    <text evidence="11">Lacks conserved residue(s) required for the propagation of feature annotation.</text>
</comment>
<dbReference type="SMART" id="SM00280">
    <property type="entry name" value="KAZAL"/>
    <property type="match status" value="1"/>
</dbReference>
<keyword evidence="9" id="KW-0455">Luminescence</keyword>
<evidence type="ECO:0000313" key="17">
    <source>
        <dbReference type="RefSeq" id="XP_065669171.1"/>
    </source>
</evidence>
<keyword evidence="4 12" id="KW-0732">Signal</keyword>
<evidence type="ECO:0000256" key="4">
    <source>
        <dbReference type="ARBA" id="ARBA00022729"/>
    </source>
</evidence>
<dbReference type="InterPro" id="IPR019577">
    <property type="entry name" value="SPARC/Testican_Ca-bd-dom"/>
</dbReference>
<dbReference type="InterPro" id="IPR002048">
    <property type="entry name" value="EF_hand_dom"/>
</dbReference>
<proteinExistence type="inferred from homology"/>
<dbReference type="PANTHER" id="PTHR13866:SF14">
    <property type="entry name" value="BM-40"/>
    <property type="match status" value="1"/>
</dbReference>
<dbReference type="Pfam" id="PF10591">
    <property type="entry name" value="SPARC_Ca_bdg"/>
    <property type="match status" value="1"/>
</dbReference>
<dbReference type="CDD" id="cd00104">
    <property type="entry name" value="KAZAL_FS"/>
    <property type="match status" value="1"/>
</dbReference>
<dbReference type="InterPro" id="IPR002350">
    <property type="entry name" value="Kazal_dom"/>
</dbReference>
<evidence type="ECO:0000256" key="8">
    <source>
        <dbReference type="ARBA" id="ARBA00023207"/>
    </source>
</evidence>
<dbReference type="RefSeq" id="XP_065669171.1">
    <property type="nucleotide sequence ID" value="XM_065813099.1"/>
</dbReference>
<evidence type="ECO:0000256" key="7">
    <source>
        <dbReference type="ARBA" id="ARBA00023180"/>
    </source>
</evidence>
<evidence type="ECO:0000256" key="1">
    <source>
        <dbReference type="ARBA" id="ARBA00004613"/>
    </source>
</evidence>
<keyword evidence="7" id="KW-0325">Glycoprotein</keyword>
<dbReference type="PROSITE" id="PS51162">
    <property type="entry name" value="THYROGLOBULIN_1_2"/>
    <property type="match status" value="1"/>
</dbReference>
<keyword evidence="16" id="KW-1185">Reference proteome</keyword>
<comment type="subcellular location">
    <subcellularLocation>
        <location evidence="1">Secreted</location>
    </subcellularLocation>
</comment>
<reference evidence="17" key="1">
    <citation type="submission" date="2025-08" db="UniProtKB">
        <authorList>
            <consortium name="RefSeq"/>
        </authorList>
    </citation>
    <scope>IDENTIFICATION</scope>
</reference>
<feature type="disulfide bond" evidence="11">
    <location>
        <begin position="313"/>
        <end position="320"/>
    </location>
</feature>
<evidence type="ECO:0000259" key="14">
    <source>
        <dbReference type="PROSITE" id="PS51162"/>
    </source>
</evidence>
<dbReference type="Proteomes" id="UP001652625">
    <property type="component" value="Chromosome 12"/>
</dbReference>
<dbReference type="Pfam" id="PF00086">
    <property type="entry name" value="Thyroglobulin_1"/>
    <property type="match status" value="1"/>
</dbReference>
<evidence type="ECO:0000256" key="2">
    <source>
        <dbReference type="ARBA" id="ARBA00007828"/>
    </source>
</evidence>
<dbReference type="InterPro" id="IPR036058">
    <property type="entry name" value="Kazal_dom_sf"/>
</dbReference>
<keyword evidence="10" id="KW-0599">Photoprotein</keyword>
<keyword evidence="3" id="KW-0964">Secreted</keyword>
<evidence type="ECO:0000256" key="11">
    <source>
        <dbReference type="PROSITE-ProRule" id="PRU00500"/>
    </source>
</evidence>
<evidence type="ECO:0000313" key="16">
    <source>
        <dbReference type="Proteomes" id="UP001652625"/>
    </source>
</evidence>
<organism evidence="16 17">
    <name type="scientific">Hydra vulgaris</name>
    <name type="common">Hydra</name>
    <name type="synonym">Hydra attenuata</name>
    <dbReference type="NCBI Taxonomy" id="6087"/>
    <lineage>
        <taxon>Eukaryota</taxon>
        <taxon>Metazoa</taxon>
        <taxon>Cnidaria</taxon>
        <taxon>Hydrozoa</taxon>
        <taxon>Hydroidolina</taxon>
        <taxon>Anthoathecata</taxon>
        <taxon>Aplanulata</taxon>
        <taxon>Hydridae</taxon>
        <taxon>Hydra</taxon>
    </lineage>
</organism>
<dbReference type="PROSITE" id="PS00484">
    <property type="entry name" value="THYROGLOBULIN_1_1"/>
    <property type="match status" value="1"/>
</dbReference>
<dbReference type="PROSITE" id="PS51465">
    <property type="entry name" value="KAZAL_2"/>
    <property type="match status" value="1"/>
</dbReference>
<evidence type="ECO:0000259" key="13">
    <source>
        <dbReference type="PROSITE" id="PS50222"/>
    </source>
</evidence>
<protein>
    <submittedName>
        <fullName evidence="17">Testican-2 isoform X1</fullName>
    </submittedName>
</protein>
<feature type="domain" description="EF-hand" evidence="13">
    <location>
        <begin position="208"/>
        <end position="243"/>
    </location>
</feature>
<dbReference type="Gene3D" id="4.10.800.10">
    <property type="entry name" value="Thyroglobulin type-1"/>
    <property type="match status" value="1"/>
</dbReference>
<dbReference type="Gene3D" id="1.10.238.10">
    <property type="entry name" value="EF-hand"/>
    <property type="match status" value="1"/>
</dbReference>
<evidence type="ECO:0000256" key="5">
    <source>
        <dbReference type="ARBA" id="ARBA00022974"/>
    </source>
</evidence>
<keyword evidence="5" id="KW-0654">Proteoglycan</keyword>
<feature type="domain" description="Thyroglobulin type-1" evidence="14">
    <location>
        <begin position="272"/>
        <end position="344"/>
    </location>
</feature>
<dbReference type="Pfam" id="PF07648">
    <property type="entry name" value="Kazal_2"/>
    <property type="match status" value="1"/>
</dbReference>
<dbReference type="Gene3D" id="3.30.60.30">
    <property type="match status" value="1"/>
</dbReference>
<dbReference type="SUPFAM" id="SSF47473">
    <property type="entry name" value="EF-hand"/>
    <property type="match status" value="1"/>
</dbReference>
<dbReference type="GeneID" id="100200563"/>
<feature type="signal peptide" evidence="12">
    <location>
        <begin position="1"/>
        <end position="19"/>
    </location>
</feature>
<comment type="similarity">
    <text evidence="2">Belongs to the aequorin family.</text>
</comment>
<dbReference type="InterPro" id="IPR036857">
    <property type="entry name" value="Thyroglobulin_1_sf"/>
</dbReference>
<dbReference type="PROSITE" id="PS50222">
    <property type="entry name" value="EF_HAND_2"/>
    <property type="match status" value="1"/>
</dbReference>
<evidence type="ECO:0000256" key="3">
    <source>
        <dbReference type="ARBA" id="ARBA00022525"/>
    </source>
</evidence>
<evidence type="ECO:0000256" key="9">
    <source>
        <dbReference type="ARBA" id="ARBA00023223"/>
    </source>
</evidence>
<evidence type="ECO:0000256" key="6">
    <source>
        <dbReference type="ARBA" id="ARBA00023157"/>
    </source>
</evidence>